<keyword evidence="2" id="KW-1185">Reference proteome</keyword>
<evidence type="ECO:0000313" key="2">
    <source>
        <dbReference type="Proteomes" id="UP000053989"/>
    </source>
</evidence>
<proteinExistence type="predicted"/>
<protein>
    <recommendedName>
        <fullName evidence="3">DUF4219 domain-containing protein</fullName>
    </recommendedName>
</protein>
<reference evidence="2" key="2">
    <citation type="submission" date="2015-01" db="EMBL/GenBank/DDBJ databases">
        <title>Evolutionary Origins and Diversification of the Mycorrhizal Mutualists.</title>
        <authorList>
            <consortium name="DOE Joint Genome Institute"/>
            <consortium name="Mycorrhizal Genomics Consortium"/>
            <person name="Kohler A."/>
            <person name="Kuo A."/>
            <person name="Nagy L.G."/>
            <person name="Floudas D."/>
            <person name="Copeland A."/>
            <person name="Barry K.W."/>
            <person name="Cichocki N."/>
            <person name="Veneault-Fourrey C."/>
            <person name="LaButti K."/>
            <person name="Lindquist E.A."/>
            <person name="Lipzen A."/>
            <person name="Lundell T."/>
            <person name="Morin E."/>
            <person name="Murat C."/>
            <person name="Riley R."/>
            <person name="Ohm R."/>
            <person name="Sun H."/>
            <person name="Tunlid A."/>
            <person name="Henrissat B."/>
            <person name="Grigoriev I.V."/>
            <person name="Hibbett D.S."/>
            <person name="Martin F."/>
        </authorList>
    </citation>
    <scope>NUCLEOTIDE SEQUENCE [LARGE SCALE GENOMIC DNA]</scope>
    <source>
        <strain evidence="2">Foug A</strain>
    </source>
</reference>
<dbReference type="Proteomes" id="UP000053989">
    <property type="component" value="Unassembled WGS sequence"/>
</dbReference>
<gene>
    <name evidence="1" type="ORF">SCLCIDRAFT_1155022</name>
</gene>
<accession>A0A0C2YX45</accession>
<dbReference type="AlphaFoldDB" id="A0A0C2YX45"/>
<organism evidence="1 2">
    <name type="scientific">Scleroderma citrinum Foug A</name>
    <dbReference type="NCBI Taxonomy" id="1036808"/>
    <lineage>
        <taxon>Eukaryota</taxon>
        <taxon>Fungi</taxon>
        <taxon>Dikarya</taxon>
        <taxon>Basidiomycota</taxon>
        <taxon>Agaricomycotina</taxon>
        <taxon>Agaricomycetes</taxon>
        <taxon>Agaricomycetidae</taxon>
        <taxon>Boletales</taxon>
        <taxon>Sclerodermatineae</taxon>
        <taxon>Sclerodermataceae</taxon>
        <taxon>Scleroderma</taxon>
    </lineage>
</organism>
<name>A0A0C2YX45_9AGAM</name>
<dbReference type="Pfam" id="PF14223">
    <property type="entry name" value="Retrotran_gag_2"/>
    <property type="match status" value="1"/>
</dbReference>
<evidence type="ECO:0008006" key="3">
    <source>
        <dbReference type="Google" id="ProtNLM"/>
    </source>
</evidence>
<reference evidence="1 2" key="1">
    <citation type="submission" date="2014-04" db="EMBL/GenBank/DDBJ databases">
        <authorList>
            <consortium name="DOE Joint Genome Institute"/>
            <person name="Kuo A."/>
            <person name="Kohler A."/>
            <person name="Nagy L.G."/>
            <person name="Floudas D."/>
            <person name="Copeland A."/>
            <person name="Barry K.W."/>
            <person name="Cichocki N."/>
            <person name="Veneault-Fourrey C."/>
            <person name="LaButti K."/>
            <person name="Lindquist E.A."/>
            <person name="Lipzen A."/>
            <person name="Lundell T."/>
            <person name="Morin E."/>
            <person name="Murat C."/>
            <person name="Sun H."/>
            <person name="Tunlid A."/>
            <person name="Henrissat B."/>
            <person name="Grigoriev I.V."/>
            <person name="Hibbett D.S."/>
            <person name="Martin F."/>
            <person name="Nordberg H.P."/>
            <person name="Cantor M.N."/>
            <person name="Hua S.X."/>
        </authorList>
    </citation>
    <scope>NUCLEOTIDE SEQUENCE [LARGE SCALE GENOMIC DNA]</scope>
    <source>
        <strain evidence="1 2">Foug A</strain>
    </source>
</reference>
<dbReference type="HOGENOM" id="CLU_036321_3_0_1"/>
<evidence type="ECO:0000313" key="1">
    <source>
        <dbReference type="EMBL" id="KIM54158.1"/>
    </source>
</evidence>
<dbReference type="EMBL" id="KN822161">
    <property type="protein sequence ID" value="KIM54158.1"/>
    <property type="molecule type" value="Genomic_DNA"/>
</dbReference>
<dbReference type="OrthoDB" id="3069822at2759"/>
<dbReference type="InParanoid" id="A0A0C2YX45"/>
<sequence>MSSTLDKMVLVFTSSNWQQWHTTMQAYLRAQGQWFIFMVHEPFPGFPMQSSPYDSWDENNEKALGNITLHVSPLIQTAIADFATVKEVWDHLEENYGAPSSSSAYAKLSCLLMMTIPTGSHPVPVITKMLSHFAYLKDAGFEFP</sequence>